<protein>
    <submittedName>
        <fullName evidence="2">Craniofacial development protein 2</fullName>
    </submittedName>
</protein>
<dbReference type="EMBL" id="BMAT01013734">
    <property type="protein sequence ID" value="GFS19109.1"/>
    <property type="molecule type" value="Genomic_DNA"/>
</dbReference>
<dbReference type="SUPFAM" id="SSF56219">
    <property type="entry name" value="DNase I-like"/>
    <property type="match status" value="1"/>
</dbReference>
<dbReference type="Pfam" id="PF03372">
    <property type="entry name" value="Exo_endo_phos"/>
    <property type="match status" value="1"/>
</dbReference>
<dbReference type="InterPro" id="IPR036691">
    <property type="entry name" value="Endo/exonu/phosph_ase_sf"/>
</dbReference>
<dbReference type="AlphaFoldDB" id="A0AAV4J8J7"/>
<organism evidence="2 3">
    <name type="scientific">Elysia marginata</name>
    <dbReference type="NCBI Taxonomy" id="1093978"/>
    <lineage>
        <taxon>Eukaryota</taxon>
        <taxon>Metazoa</taxon>
        <taxon>Spiralia</taxon>
        <taxon>Lophotrochozoa</taxon>
        <taxon>Mollusca</taxon>
        <taxon>Gastropoda</taxon>
        <taxon>Heterobranchia</taxon>
        <taxon>Euthyneura</taxon>
        <taxon>Panpulmonata</taxon>
        <taxon>Sacoglossa</taxon>
        <taxon>Placobranchoidea</taxon>
        <taxon>Plakobranchidae</taxon>
        <taxon>Elysia</taxon>
    </lineage>
</organism>
<dbReference type="PANTHER" id="PTHR23227">
    <property type="entry name" value="BUCENTAUR RELATED"/>
    <property type="match status" value="1"/>
</dbReference>
<evidence type="ECO:0000259" key="1">
    <source>
        <dbReference type="Pfam" id="PF03372"/>
    </source>
</evidence>
<accession>A0AAV4J8J7</accession>
<gene>
    <name evidence="2" type="ORF">ElyMa_006865000</name>
</gene>
<evidence type="ECO:0000313" key="2">
    <source>
        <dbReference type="EMBL" id="GFS19109.1"/>
    </source>
</evidence>
<dbReference type="GO" id="GO:0003824">
    <property type="term" value="F:catalytic activity"/>
    <property type="evidence" value="ECO:0007669"/>
    <property type="project" value="InterPro"/>
</dbReference>
<keyword evidence="3" id="KW-1185">Reference proteome</keyword>
<dbReference type="InterPro" id="IPR005135">
    <property type="entry name" value="Endo/exonuclease/phosphatase"/>
</dbReference>
<comment type="caution">
    <text evidence="2">The sequence shown here is derived from an EMBL/GenBank/DDBJ whole genome shotgun (WGS) entry which is preliminary data.</text>
</comment>
<proteinExistence type="predicted"/>
<dbReference type="Gene3D" id="3.60.10.10">
    <property type="entry name" value="Endonuclease/exonuclease/phosphatase"/>
    <property type="match status" value="1"/>
</dbReference>
<evidence type="ECO:0000313" key="3">
    <source>
        <dbReference type="Proteomes" id="UP000762676"/>
    </source>
</evidence>
<sequence>MNHNNNNNNNSYNNSDLQQVNDARKTTIINRELAKRNIDIAALQEKRVSANGSLKEKTSTLSGRGLGPDEHCVDGVGNAVRNSILVSVQPPFHGNVRIISLLLYTSSGPTHILSAYSPTLSSSAEVKDIFYEELKKKIIRGITEKDDLILLGDFNARVGADFSSWSNRDGHFGVSKLNDDGLRLFELCSFNNLCITITVFATKPHQRVYWRHPRFNYLHQLGLFITRKFMLNHVSLTRSYHNADCNTDHSLVGSKVCLRPRQFNIRDSQVQRIRLSIEKPATIPRVCPVSVQRLRLSGDIQSASDIGNTKAV</sequence>
<name>A0AAV4J8J7_9GAST</name>
<feature type="domain" description="Endonuclease/exonuclease/phosphatase" evidence="1">
    <location>
        <begin position="22"/>
        <end position="206"/>
    </location>
</feature>
<dbReference type="PANTHER" id="PTHR23227:SF67">
    <property type="entry name" value="CRANIOFACIAL DEVELOPMENT PROTEIN 2-LIKE"/>
    <property type="match status" value="1"/>
</dbReference>
<dbReference type="InterPro" id="IPR027124">
    <property type="entry name" value="Swc5/CFDP1/2"/>
</dbReference>
<dbReference type="Proteomes" id="UP000762676">
    <property type="component" value="Unassembled WGS sequence"/>
</dbReference>
<reference evidence="2 3" key="1">
    <citation type="journal article" date="2021" name="Elife">
        <title>Chloroplast acquisition without the gene transfer in kleptoplastic sea slugs, Plakobranchus ocellatus.</title>
        <authorList>
            <person name="Maeda T."/>
            <person name="Takahashi S."/>
            <person name="Yoshida T."/>
            <person name="Shimamura S."/>
            <person name="Takaki Y."/>
            <person name="Nagai Y."/>
            <person name="Toyoda A."/>
            <person name="Suzuki Y."/>
            <person name="Arimoto A."/>
            <person name="Ishii H."/>
            <person name="Satoh N."/>
            <person name="Nishiyama T."/>
            <person name="Hasebe M."/>
            <person name="Maruyama T."/>
            <person name="Minagawa J."/>
            <person name="Obokata J."/>
            <person name="Shigenobu S."/>
        </authorList>
    </citation>
    <scope>NUCLEOTIDE SEQUENCE [LARGE SCALE GENOMIC DNA]</scope>
</reference>